<keyword evidence="4" id="KW-1185">Reference proteome</keyword>
<feature type="transmembrane region" description="Helical" evidence="1">
    <location>
        <begin position="144"/>
        <end position="164"/>
    </location>
</feature>
<dbReference type="GO" id="GO:0016747">
    <property type="term" value="F:acyltransferase activity, transferring groups other than amino-acyl groups"/>
    <property type="evidence" value="ECO:0007669"/>
    <property type="project" value="InterPro"/>
</dbReference>
<dbReference type="InterPro" id="IPR050879">
    <property type="entry name" value="Acyltransferase_3"/>
</dbReference>
<name>A0A8H4JLL1_9HYPO</name>
<feature type="transmembrane region" description="Helical" evidence="1">
    <location>
        <begin position="441"/>
        <end position="460"/>
    </location>
</feature>
<keyword evidence="1" id="KW-1133">Transmembrane helix</keyword>
<feature type="transmembrane region" description="Helical" evidence="1">
    <location>
        <begin position="472"/>
        <end position="494"/>
    </location>
</feature>
<reference evidence="3" key="1">
    <citation type="submission" date="2020-01" db="EMBL/GenBank/DDBJ databases">
        <title>Identification and distribution of gene clusters putatively required for synthesis of sphingolipid metabolism inhibitors in phylogenetically diverse species of the filamentous fungus Fusarium.</title>
        <authorList>
            <person name="Kim H.-S."/>
            <person name="Busman M."/>
            <person name="Brown D.W."/>
            <person name="Divon H."/>
            <person name="Uhlig S."/>
            <person name="Proctor R.H."/>
        </authorList>
    </citation>
    <scope>NUCLEOTIDE SEQUENCE</scope>
    <source>
        <strain evidence="3">NRRL 53441</strain>
    </source>
</reference>
<dbReference type="AlphaFoldDB" id="A0A8H4JLL1"/>
<dbReference type="PANTHER" id="PTHR23028">
    <property type="entry name" value="ACETYLTRANSFERASE"/>
    <property type="match status" value="1"/>
</dbReference>
<feature type="domain" description="Acyltransferase 3" evidence="2">
    <location>
        <begin position="98"/>
        <end position="497"/>
    </location>
</feature>
<protein>
    <recommendedName>
        <fullName evidence="2">Acyltransferase 3 domain-containing protein</fullName>
    </recommendedName>
</protein>
<dbReference type="Pfam" id="PF01757">
    <property type="entry name" value="Acyl_transf_3"/>
    <property type="match status" value="1"/>
</dbReference>
<evidence type="ECO:0000256" key="1">
    <source>
        <dbReference type="SAM" id="Phobius"/>
    </source>
</evidence>
<keyword evidence="1" id="KW-0812">Transmembrane</keyword>
<evidence type="ECO:0000259" key="2">
    <source>
        <dbReference type="Pfam" id="PF01757"/>
    </source>
</evidence>
<evidence type="ECO:0000313" key="4">
    <source>
        <dbReference type="Proteomes" id="UP000605986"/>
    </source>
</evidence>
<dbReference type="PANTHER" id="PTHR23028:SF134">
    <property type="entry name" value="PUTATIVE (AFU_ORTHOLOGUE AFUA_4G08520)-RELATED"/>
    <property type="match status" value="1"/>
</dbReference>
<sequence>MSRHSHSIHSFSDEEKMGLLDYRSVSDVDSDNGRDDQDYHHRPHYEKWTGSILAPVDYIRSTPWRVYIVRFAWFFVPSYLQGRHAREQIRPAKLAPTAYLDGMRGVAALVVLFCHFFYQAFVIAKGWGCDNAHYNILKLPIIRLWYQGPPAVCLFFVISGYALSYRPLKLIRGRNTQDFSTTMSSLVFRRGIRLYLPTAISTLMIVSFIRLGVYERTREFAMDRTFMRNVREPHPSRLTTNYAQFADWTKDMFKFVHVFGWKTHGGSTNYDQHLWTIPVEFRCSLYLFLTLMATARLRTLYRFITVAGIMLFTYRNSRWEFLMFLCGMVLAEIDLIRGAHVSPPALPTEEKVKSTHPRWYQSAFWAMVSIASLYLMSQPDEGGDRTPGWIYLTSLIPKWWAAEKYRYWQCTGAVMFVLAVSRSANWQRVFNSAFVQYLGKISYALYLMHGPIIHAIGYHFEKWAYGVTGIEGHRFTAGFVLSSFFVIPTIFWWADIFWRAVDIPTVKFAKWWENKLIAKSD</sequence>
<dbReference type="EMBL" id="JAADJG010000978">
    <property type="protein sequence ID" value="KAF4430943.1"/>
    <property type="molecule type" value="Genomic_DNA"/>
</dbReference>
<keyword evidence="1" id="KW-0472">Membrane</keyword>
<accession>A0A8H4JLL1</accession>
<gene>
    <name evidence="3" type="ORF">F53441_13928</name>
</gene>
<proteinExistence type="predicted"/>
<dbReference type="Proteomes" id="UP000605986">
    <property type="component" value="Unassembled WGS sequence"/>
</dbReference>
<organism evidence="3 4">
    <name type="scientific">Fusarium austroafricanum</name>
    <dbReference type="NCBI Taxonomy" id="2364996"/>
    <lineage>
        <taxon>Eukaryota</taxon>
        <taxon>Fungi</taxon>
        <taxon>Dikarya</taxon>
        <taxon>Ascomycota</taxon>
        <taxon>Pezizomycotina</taxon>
        <taxon>Sordariomycetes</taxon>
        <taxon>Hypocreomycetidae</taxon>
        <taxon>Hypocreales</taxon>
        <taxon>Nectriaceae</taxon>
        <taxon>Fusarium</taxon>
        <taxon>Fusarium concolor species complex</taxon>
    </lineage>
</organism>
<dbReference type="InterPro" id="IPR002656">
    <property type="entry name" value="Acyl_transf_3_dom"/>
</dbReference>
<dbReference type="OrthoDB" id="5819582at2759"/>
<evidence type="ECO:0000313" key="3">
    <source>
        <dbReference type="EMBL" id="KAF4430943.1"/>
    </source>
</evidence>
<feature type="transmembrane region" description="Helical" evidence="1">
    <location>
        <begin position="194"/>
        <end position="213"/>
    </location>
</feature>
<feature type="transmembrane region" description="Helical" evidence="1">
    <location>
        <begin position="103"/>
        <end position="124"/>
    </location>
</feature>
<comment type="caution">
    <text evidence="3">The sequence shown here is derived from an EMBL/GenBank/DDBJ whole genome shotgun (WGS) entry which is preliminary data.</text>
</comment>